<proteinExistence type="predicted"/>
<protein>
    <recommendedName>
        <fullName evidence="4">Dockerin domain-containing protein</fullName>
    </recommendedName>
</protein>
<dbReference type="InterPro" id="IPR036439">
    <property type="entry name" value="Dockerin_dom_sf"/>
</dbReference>
<dbReference type="Pfam" id="PF26363">
    <property type="entry name" value="Phospholipase-like"/>
    <property type="match status" value="1"/>
</dbReference>
<accession>A0A5B9R6A2</accession>
<feature type="compositionally biased region" description="Pro residues" evidence="1">
    <location>
        <begin position="281"/>
        <end position="306"/>
    </location>
</feature>
<dbReference type="GO" id="GO:0004553">
    <property type="term" value="F:hydrolase activity, hydrolyzing O-glycosyl compounds"/>
    <property type="evidence" value="ECO:0007669"/>
    <property type="project" value="InterPro"/>
</dbReference>
<dbReference type="KEGG" id="rul:UC8_40810"/>
<dbReference type="EMBL" id="CP042914">
    <property type="protein sequence ID" value="QEG42051.1"/>
    <property type="molecule type" value="Genomic_DNA"/>
</dbReference>
<name>A0A5B9R6A2_9BACT</name>
<feature type="compositionally biased region" description="Pro residues" evidence="1">
    <location>
        <begin position="353"/>
        <end position="380"/>
    </location>
</feature>
<feature type="compositionally biased region" description="Pro residues" evidence="1">
    <location>
        <begin position="318"/>
        <end position="333"/>
    </location>
</feature>
<dbReference type="InterPro" id="IPR029058">
    <property type="entry name" value="AB_hydrolase_fold"/>
</dbReference>
<dbReference type="InterPro" id="IPR018247">
    <property type="entry name" value="EF_Hand_1_Ca_BS"/>
</dbReference>
<gene>
    <name evidence="2" type="ORF">UC8_40810</name>
</gene>
<dbReference type="GO" id="GO:0000272">
    <property type="term" value="P:polysaccharide catabolic process"/>
    <property type="evidence" value="ECO:0007669"/>
    <property type="project" value="InterPro"/>
</dbReference>
<feature type="region of interest" description="Disordered" evidence="1">
    <location>
        <begin position="200"/>
        <end position="404"/>
    </location>
</feature>
<sequence>MKRSAATWKRVAMSLRGLKEQSRAAQGHSTARRQLRVERLQPRELLAADTLHEPALQYTGGITIAGEVASPDVNADGHLNPLDALVIANAVNDQWGVEELPAGDLNQDQQLDGQDFAAIVQTLQRQGNLVAAPAAAAEPAAMGDGTVLDDRCAANEITIAMLQGQLDVLRAQLEQAVDPELRAFLHANIASLESSIASMQEDMNCGGGGTDEPGQTEGSGTTGSEGTAGSEGSGGTTGSEGTAGSGGGPDDGPPAPPPADPPPVDPPPLDPPQEPTDETPPTVPPGGPVDPTDPMPPSDPGDPPEGPNEGPTDELPGEIPPLPPGEPEIPPDFPGETPTGGGTDGTLGDMPPTDVPPTDIPPTDVPPSDIPPSDDPPFDGPPEDIPPEDIPPGEGTFGGGNTGATEFYVKELKIVPQGYSQGYDGSQVPPLYEGSMAEIRGKIDGPREYGELLPPPQLTLQADLNSDGDFDDPHEQAYSGPDSGMYFYGEEFSWSFPLVDDGPVPGDGEAQNVITVRAFFGTLVEGEAGTTDRFVSPDQDLSPDDMPQPPADDGPPITLATADVLNVDPYWTRPPELSWQTDEDGNPVAAWSIGYQDVGKLDAHRLQVRWGEGPAELLDAEPEAHEDCEEVLQGMPCEHEHTVLVTQQVPATAQEAESVTLTVADDDTGTADYTILNLDVIRNNDDDDQNERSDFLDSGHESEDDLVELDLTNFMTSEMDPQSDDYREGEFQLQYNGQNIHIWDSPAKDRFILPAGMLMEDALDMAYELYPGTEIVPYTGQEHVWVEGLQPSVNDVYLSYSYVGDPAGFAEHQAVRFLGQAQITVWGIDVDIDSDNNDGFDYPKNTQWEEYIEAHPFSLGKLIQPDDTHFTPIRLRLPPGLDPFDPTIRVELSNTDPDYLSLWNTHKADPVRDIENFLPLGDYILAELNYDPATGGITVWAEALVGIYDKMRDVAIAGVDEHVVTASLRGPQLPEPVEDEVKYKPVKPNSFFPRYIQERSWRNAVAADLVYGDRGPIGTDTPGNNAHPIDGPQFGQRYVREPELKEYLDTVTLHEDRVLDDDMKQFILDVIYYRYSTNNNPDGDGVRDLRVALYRDYNSGDYTLSYQGTNFFALEDWLVNLSQGIGATTDQYAAAQVLASYLGKANFQGLNLTGQSLGGGLASAGALASGIHADTFNAAGLSFNALWDNSHPDHRLEIVPGSSVRYARSARYITAYHVWMNPLFKEPDESRMINVPDILTFLQRNTRAVVEILGHKIPNMPNAVGRAVPIEGQYNIDTELEEKAWNKGWVAWAAYDVKLNSTFEMGMSHLFPSIYYGLMHGLNADGTEWNVFDNRATR</sequence>
<evidence type="ECO:0000313" key="2">
    <source>
        <dbReference type="EMBL" id="QEG42051.1"/>
    </source>
</evidence>
<feature type="region of interest" description="Disordered" evidence="1">
    <location>
        <begin position="530"/>
        <end position="554"/>
    </location>
</feature>
<dbReference type="Pfam" id="PF00404">
    <property type="entry name" value="Dockerin_1"/>
    <property type="match status" value="1"/>
</dbReference>
<dbReference type="PROSITE" id="PS00018">
    <property type="entry name" value="EF_HAND_1"/>
    <property type="match status" value="1"/>
</dbReference>
<dbReference type="Gene3D" id="1.10.1330.10">
    <property type="entry name" value="Dockerin domain"/>
    <property type="match status" value="1"/>
</dbReference>
<dbReference type="Proteomes" id="UP000325286">
    <property type="component" value="Chromosome"/>
</dbReference>
<keyword evidence="3" id="KW-1185">Reference proteome</keyword>
<evidence type="ECO:0008006" key="4">
    <source>
        <dbReference type="Google" id="ProtNLM"/>
    </source>
</evidence>
<dbReference type="InterPro" id="IPR002105">
    <property type="entry name" value="Dockerin_1_rpt"/>
</dbReference>
<dbReference type="SUPFAM" id="SSF53474">
    <property type="entry name" value="alpha/beta-Hydrolases"/>
    <property type="match status" value="1"/>
</dbReference>
<feature type="compositionally biased region" description="Low complexity" evidence="1">
    <location>
        <begin position="212"/>
        <end position="228"/>
    </location>
</feature>
<feature type="compositionally biased region" description="Gly residues" evidence="1">
    <location>
        <begin position="229"/>
        <end position="250"/>
    </location>
</feature>
<feature type="compositionally biased region" description="Pro residues" evidence="1">
    <location>
        <begin position="251"/>
        <end position="274"/>
    </location>
</feature>
<evidence type="ECO:0000313" key="3">
    <source>
        <dbReference type="Proteomes" id="UP000325286"/>
    </source>
</evidence>
<organism evidence="2 3">
    <name type="scientific">Roseimaritima ulvae</name>
    <dbReference type="NCBI Taxonomy" id="980254"/>
    <lineage>
        <taxon>Bacteria</taxon>
        <taxon>Pseudomonadati</taxon>
        <taxon>Planctomycetota</taxon>
        <taxon>Planctomycetia</taxon>
        <taxon>Pirellulales</taxon>
        <taxon>Pirellulaceae</taxon>
        <taxon>Roseimaritima</taxon>
    </lineage>
</organism>
<dbReference type="SUPFAM" id="SSF63446">
    <property type="entry name" value="Type I dockerin domain"/>
    <property type="match status" value="1"/>
</dbReference>
<reference evidence="2 3" key="1">
    <citation type="submission" date="2019-08" db="EMBL/GenBank/DDBJ databases">
        <title>Deep-cultivation of Planctomycetes and their phenomic and genomic characterization uncovers novel biology.</title>
        <authorList>
            <person name="Wiegand S."/>
            <person name="Jogler M."/>
            <person name="Boedeker C."/>
            <person name="Pinto D."/>
            <person name="Vollmers J."/>
            <person name="Rivas-Marin E."/>
            <person name="Kohn T."/>
            <person name="Peeters S.H."/>
            <person name="Heuer A."/>
            <person name="Rast P."/>
            <person name="Oberbeckmann S."/>
            <person name="Bunk B."/>
            <person name="Jeske O."/>
            <person name="Meyerdierks A."/>
            <person name="Storesund J.E."/>
            <person name="Kallscheuer N."/>
            <person name="Luecker S."/>
            <person name="Lage O.M."/>
            <person name="Pohl T."/>
            <person name="Merkel B.J."/>
            <person name="Hornburger P."/>
            <person name="Mueller R.-W."/>
            <person name="Bruemmer F."/>
            <person name="Labrenz M."/>
            <person name="Spormann A.M."/>
            <person name="Op den Camp H."/>
            <person name="Overmann J."/>
            <person name="Amann R."/>
            <person name="Jetten M.S.M."/>
            <person name="Mascher T."/>
            <person name="Medema M.H."/>
            <person name="Devos D.P."/>
            <person name="Kaster A.-K."/>
            <person name="Ovreas L."/>
            <person name="Rohde M."/>
            <person name="Galperin M.Y."/>
            <person name="Jogler C."/>
        </authorList>
    </citation>
    <scope>NUCLEOTIDE SEQUENCE [LARGE SCALE GENOMIC DNA]</scope>
    <source>
        <strain evidence="2 3">UC8</strain>
    </source>
</reference>
<evidence type="ECO:0000256" key="1">
    <source>
        <dbReference type="SAM" id="MobiDB-lite"/>
    </source>
</evidence>